<dbReference type="eggNOG" id="COG2740">
    <property type="taxonomic scope" value="Bacteria"/>
</dbReference>
<keyword evidence="4" id="KW-1185">Reference proteome</keyword>
<reference evidence="3 4" key="1">
    <citation type="journal article" date="2014" name="Genome Announc.">
        <title>Draft Genome Sequence of the Antitrypanosomally Active Sponge-Associated Bacterium Actinokineospora sp. Strain EG49.</title>
        <authorList>
            <person name="Harjes J."/>
            <person name="Ryu T."/>
            <person name="Abdelmohsen U.R."/>
            <person name="Moitinho-Silva L."/>
            <person name="Horn H."/>
            <person name="Ravasi T."/>
            <person name="Hentschel U."/>
        </authorList>
    </citation>
    <scope>NUCLEOTIDE SEQUENCE [LARGE SCALE GENOMIC DNA]</scope>
    <source>
        <strain evidence="3 4">EG49</strain>
    </source>
</reference>
<name>W7J1A2_9PSEU</name>
<evidence type="ECO:0000313" key="4">
    <source>
        <dbReference type="Proteomes" id="UP000019277"/>
    </source>
</evidence>
<accession>W7J1A2</accession>
<proteinExistence type="predicted"/>
<dbReference type="SUPFAM" id="SSF64376">
    <property type="entry name" value="YlxR-like"/>
    <property type="match status" value="1"/>
</dbReference>
<dbReference type="PANTHER" id="PTHR34215">
    <property type="entry name" value="BLL0784 PROTEIN"/>
    <property type="match status" value="1"/>
</dbReference>
<protein>
    <submittedName>
        <fullName evidence="3">Putative nucleic-acid-binding protein implicated in transcription termination</fullName>
    </submittedName>
</protein>
<gene>
    <name evidence="3" type="ORF">UO65_1851</name>
</gene>
<feature type="region of interest" description="Disordered" evidence="1">
    <location>
        <begin position="105"/>
        <end position="129"/>
    </location>
</feature>
<dbReference type="InterPro" id="IPR037465">
    <property type="entry name" value="YlxR"/>
</dbReference>
<organism evidence="3 4">
    <name type="scientific">Actinokineospora spheciospongiae</name>
    <dbReference type="NCBI Taxonomy" id="909613"/>
    <lineage>
        <taxon>Bacteria</taxon>
        <taxon>Bacillati</taxon>
        <taxon>Actinomycetota</taxon>
        <taxon>Actinomycetes</taxon>
        <taxon>Pseudonocardiales</taxon>
        <taxon>Pseudonocardiaceae</taxon>
        <taxon>Actinokineospora</taxon>
    </lineage>
</organism>
<feature type="compositionally biased region" description="Basic and acidic residues" evidence="1">
    <location>
        <begin position="117"/>
        <end position="129"/>
    </location>
</feature>
<evidence type="ECO:0000259" key="2">
    <source>
        <dbReference type="Pfam" id="PF04296"/>
    </source>
</evidence>
<evidence type="ECO:0000313" key="3">
    <source>
        <dbReference type="EMBL" id="EWC62817.1"/>
    </source>
</evidence>
<sequence length="129" mass="13698">MVHRQMRAPDGVGAAEPAPRGGDRPVRTCVGCRVRAADTELLRVVLAAGEAIPDPRRRMPGRGAWLHPDERCLAKAEKRRAFPRALRSAGAVGVEALRAELARRGGLGGGIGAGEPRPVEGNRKQVDPS</sequence>
<dbReference type="InterPro" id="IPR007393">
    <property type="entry name" value="YlxR_dom"/>
</dbReference>
<feature type="region of interest" description="Disordered" evidence="1">
    <location>
        <begin position="1"/>
        <end position="26"/>
    </location>
</feature>
<dbReference type="Pfam" id="PF04296">
    <property type="entry name" value="YlxR"/>
    <property type="match status" value="1"/>
</dbReference>
<comment type="caution">
    <text evidence="3">The sequence shown here is derived from an EMBL/GenBank/DDBJ whole genome shotgun (WGS) entry which is preliminary data.</text>
</comment>
<dbReference type="EMBL" id="AYXG01000070">
    <property type="protein sequence ID" value="EWC62817.1"/>
    <property type="molecule type" value="Genomic_DNA"/>
</dbReference>
<dbReference type="STRING" id="909613.UO65_1851"/>
<dbReference type="Gene3D" id="3.30.1230.10">
    <property type="entry name" value="YlxR-like"/>
    <property type="match status" value="1"/>
</dbReference>
<dbReference type="PANTHER" id="PTHR34215:SF1">
    <property type="entry name" value="YLXR DOMAIN-CONTAINING PROTEIN"/>
    <property type="match status" value="1"/>
</dbReference>
<dbReference type="AlphaFoldDB" id="W7J1A2"/>
<evidence type="ECO:0000256" key="1">
    <source>
        <dbReference type="SAM" id="MobiDB-lite"/>
    </source>
</evidence>
<dbReference type="Proteomes" id="UP000019277">
    <property type="component" value="Unassembled WGS sequence"/>
</dbReference>
<dbReference type="InterPro" id="IPR035931">
    <property type="entry name" value="YlxR-like_sf"/>
</dbReference>
<dbReference type="PATRIC" id="fig|909613.9.peg.1862"/>
<feature type="domain" description="YlxR" evidence="2">
    <location>
        <begin position="27"/>
        <end position="90"/>
    </location>
</feature>